<evidence type="ECO:0000313" key="1">
    <source>
        <dbReference type="EMBL" id="CAG8850353.1"/>
    </source>
</evidence>
<accession>A0ACA9SYD9</accession>
<dbReference type="EMBL" id="CAJVQC010170319">
    <property type="protein sequence ID" value="CAG8850353.1"/>
    <property type="molecule type" value="Genomic_DNA"/>
</dbReference>
<feature type="non-terminal residue" evidence="1">
    <location>
        <position position="1"/>
    </location>
</feature>
<organism evidence="1 2">
    <name type="scientific">Racocetra persica</name>
    <dbReference type="NCBI Taxonomy" id="160502"/>
    <lineage>
        <taxon>Eukaryota</taxon>
        <taxon>Fungi</taxon>
        <taxon>Fungi incertae sedis</taxon>
        <taxon>Mucoromycota</taxon>
        <taxon>Glomeromycotina</taxon>
        <taxon>Glomeromycetes</taxon>
        <taxon>Diversisporales</taxon>
        <taxon>Gigasporaceae</taxon>
        <taxon>Racocetra</taxon>
    </lineage>
</organism>
<keyword evidence="2" id="KW-1185">Reference proteome</keyword>
<sequence>EPTNYMNNLSIQTIKEKQVISSTIQIPTPTVIQNITTTSIQTIVAISTFTQQTTPSYF</sequence>
<name>A0ACA9SYD9_9GLOM</name>
<comment type="caution">
    <text evidence="1">The sequence shown here is derived from an EMBL/GenBank/DDBJ whole genome shotgun (WGS) entry which is preliminary data.</text>
</comment>
<feature type="non-terminal residue" evidence="1">
    <location>
        <position position="58"/>
    </location>
</feature>
<reference evidence="1" key="1">
    <citation type="submission" date="2021-06" db="EMBL/GenBank/DDBJ databases">
        <authorList>
            <person name="Kallberg Y."/>
            <person name="Tangrot J."/>
            <person name="Rosling A."/>
        </authorList>
    </citation>
    <scope>NUCLEOTIDE SEQUENCE</scope>
    <source>
        <strain evidence="1">MA461A</strain>
    </source>
</reference>
<proteinExistence type="predicted"/>
<evidence type="ECO:0000313" key="2">
    <source>
        <dbReference type="Proteomes" id="UP000789920"/>
    </source>
</evidence>
<gene>
    <name evidence="1" type="ORF">RPERSI_LOCUS36047</name>
</gene>
<protein>
    <submittedName>
        <fullName evidence="1">29635_t:CDS:1</fullName>
    </submittedName>
</protein>
<dbReference type="Proteomes" id="UP000789920">
    <property type="component" value="Unassembled WGS sequence"/>
</dbReference>